<dbReference type="EMBL" id="JAACJJ010000001">
    <property type="protein sequence ID" value="KAF5330472.1"/>
    <property type="molecule type" value="Genomic_DNA"/>
</dbReference>
<dbReference type="Pfam" id="PF04114">
    <property type="entry name" value="Gaa1"/>
    <property type="match status" value="1"/>
</dbReference>
<keyword evidence="1" id="KW-0472">Membrane</keyword>
<feature type="transmembrane region" description="Helical" evidence="1">
    <location>
        <begin position="601"/>
        <end position="623"/>
    </location>
</feature>
<evidence type="ECO:0008006" key="4">
    <source>
        <dbReference type="Google" id="ProtNLM"/>
    </source>
</evidence>
<keyword evidence="1" id="KW-1133">Transmembrane helix</keyword>
<organism evidence="2 3">
    <name type="scientific">Psilocybe cf. subviscida</name>
    <dbReference type="NCBI Taxonomy" id="2480587"/>
    <lineage>
        <taxon>Eukaryota</taxon>
        <taxon>Fungi</taxon>
        <taxon>Dikarya</taxon>
        <taxon>Basidiomycota</taxon>
        <taxon>Agaricomycotina</taxon>
        <taxon>Agaricomycetes</taxon>
        <taxon>Agaricomycetidae</taxon>
        <taxon>Agaricales</taxon>
        <taxon>Agaricineae</taxon>
        <taxon>Strophariaceae</taxon>
        <taxon>Psilocybe</taxon>
    </lineage>
</organism>
<proteinExistence type="predicted"/>
<feature type="transmembrane region" description="Helical" evidence="1">
    <location>
        <begin position="41"/>
        <end position="62"/>
    </location>
</feature>
<dbReference type="AlphaFoldDB" id="A0A8H5BY34"/>
<feature type="transmembrane region" description="Helical" evidence="1">
    <location>
        <begin position="575"/>
        <end position="592"/>
    </location>
</feature>
<dbReference type="PANTHER" id="PTHR13304:SF0">
    <property type="entry name" value="GLYCOSYLPHOSPHATIDYLINOSITOL ANCHOR ATTACHMENT 1 PROTEIN"/>
    <property type="match status" value="1"/>
</dbReference>
<evidence type="ECO:0000313" key="3">
    <source>
        <dbReference type="Proteomes" id="UP000567179"/>
    </source>
</evidence>
<feature type="transmembrane region" description="Helical" evidence="1">
    <location>
        <begin position="534"/>
        <end position="563"/>
    </location>
</feature>
<dbReference type="GO" id="GO:0042765">
    <property type="term" value="C:GPI-anchor transamidase complex"/>
    <property type="evidence" value="ECO:0007669"/>
    <property type="project" value="InterPro"/>
</dbReference>
<comment type="caution">
    <text evidence="2">The sequence shown here is derived from an EMBL/GenBank/DDBJ whole genome shotgun (WGS) entry which is preliminary data.</text>
</comment>
<reference evidence="2 3" key="1">
    <citation type="journal article" date="2020" name="ISME J.">
        <title>Uncovering the hidden diversity of litter-decomposition mechanisms in mushroom-forming fungi.</title>
        <authorList>
            <person name="Floudas D."/>
            <person name="Bentzer J."/>
            <person name="Ahren D."/>
            <person name="Johansson T."/>
            <person name="Persson P."/>
            <person name="Tunlid A."/>
        </authorList>
    </citation>
    <scope>NUCLEOTIDE SEQUENCE [LARGE SCALE GENOMIC DNA]</scope>
    <source>
        <strain evidence="2 3">CBS 101986</strain>
    </source>
</reference>
<feature type="transmembrane region" description="Helical" evidence="1">
    <location>
        <begin position="464"/>
        <end position="487"/>
    </location>
</feature>
<feature type="transmembrane region" description="Helical" evidence="1">
    <location>
        <begin position="408"/>
        <end position="427"/>
    </location>
</feature>
<keyword evidence="3" id="KW-1185">Reference proteome</keyword>
<protein>
    <recommendedName>
        <fullName evidence="4">Gaa1-domain-containing protein</fullName>
    </recommendedName>
</protein>
<evidence type="ECO:0000313" key="2">
    <source>
        <dbReference type="EMBL" id="KAF5330472.1"/>
    </source>
</evidence>
<dbReference type="PANTHER" id="PTHR13304">
    <property type="entry name" value="GLYCOSYLPHOSPHATIDYLINOSITOL ANCHOR ATTACHMENT 1 PROTEIN"/>
    <property type="match status" value="1"/>
</dbReference>
<dbReference type="OrthoDB" id="445301at2759"/>
<keyword evidence="1" id="KW-0812">Transmembrane</keyword>
<gene>
    <name evidence="2" type="ORF">D9619_005915</name>
</gene>
<dbReference type="Proteomes" id="UP000567179">
    <property type="component" value="Unassembled WGS sequence"/>
</dbReference>
<dbReference type="Gene3D" id="3.40.630.10">
    <property type="entry name" value="Zn peptidases"/>
    <property type="match status" value="1"/>
</dbReference>
<evidence type="ECO:0000256" key="1">
    <source>
        <dbReference type="SAM" id="Phobius"/>
    </source>
</evidence>
<dbReference type="InterPro" id="IPR007246">
    <property type="entry name" value="Gaa1"/>
</dbReference>
<name>A0A8H5BY34_9AGAR</name>
<dbReference type="GO" id="GO:0016255">
    <property type="term" value="P:attachment of GPI anchor to protein"/>
    <property type="evidence" value="ECO:0007669"/>
    <property type="project" value="TreeGrafter"/>
</dbReference>
<accession>A0A8H5BY34</accession>
<sequence>MEVQNPPVPRQGLLVKLRQRLRRPADSTQTIRRRRKLIDSIVRNLSKIIVALFLGGYIWMLVIPSPTLERHTYGDENALMMGQVNTEWNWGDVHVADTYLAQLEQIRDRNMSSQERANFLRQEFSKLGISASTQGYSFVRGGLNITGNNAYALISAPRHSGTEAMVVSASWISRLGEEDGTINIRGVATVLALANFLKNFSYWGKDIVLVVSDGYLDGMQAWLAAYHGVSQPGLSAEPLEFQSGVVWTALNIDYPGHSFSHLGLFFEGLNGRLPNQDLLNTVNWVSRYTAGVPVILYDNIEPPSNQAPSWLPGMLHAFVEGYIYRAKSILIHATNQANGRGSGVHGLFHQFRVDAITLFAVPATGPHGFHAIGKTIESALRSMNNLLERLHASFFFYIMTDSQHFLKIGLYLPSAIMVSVAMMFYGLRVWVDAAWVLEVDPSSSEKSSLPVTTWRARKRPTLPVLSIMAATHLIGLGLFTTLASSSFLNNSQALSAALVAVLAAIPALFVSLWRPPAPSTNDGSVRHVLKALNLCFASTVISIITVLNFSLAASLALLLGIPLSVSSPSLKSSRTITYLAFSLLGMGWLLIAQPQVLQSLWYWKILGVWYAPFMCIVYVPLVLQSMVVCLLP</sequence>
<feature type="transmembrane region" description="Helical" evidence="1">
    <location>
        <begin position="493"/>
        <end position="513"/>
    </location>
</feature>